<evidence type="ECO:0000313" key="1">
    <source>
        <dbReference type="EMBL" id="TRY14236.1"/>
    </source>
</evidence>
<dbReference type="RefSeq" id="WP_144040374.1">
    <property type="nucleotide sequence ID" value="NZ_BMPL01000012.1"/>
</dbReference>
<sequence length="163" mass="18464">MLAFLRMGIMLLLAWGFFLNPAYAHISESVSVVEHALPISAHCQSDEFTPSQVSFCGDDGIVLEHKPQPVQSKSWKEKQDDASFVVLTSPRRLGFTHHDPHQCRPNYLLAYEFVSPDSPSFCIGYREDFLPSLDWRLSATPKPSKISGWKESNLLYSFSQQIS</sequence>
<accession>A0A553JP53</accession>
<dbReference type="EMBL" id="VKGK01000012">
    <property type="protein sequence ID" value="TRY14236.1"/>
    <property type="molecule type" value="Genomic_DNA"/>
</dbReference>
<keyword evidence="2" id="KW-1185">Reference proteome</keyword>
<organism evidence="1 2">
    <name type="scientific">Shewanella hanedai</name>
    <name type="common">Alteromonas hanedai</name>
    <dbReference type="NCBI Taxonomy" id="25"/>
    <lineage>
        <taxon>Bacteria</taxon>
        <taxon>Pseudomonadati</taxon>
        <taxon>Pseudomonadota</taxon>
        <taxon>Gammaproteobacteria</taxon>
        <taxon>Alteromonadales</taxon>
        <taxon>Shewanellaceae</taxon>
        <taxon>Shewanella</taxon>
    </lineage>
</organism>
<dbReference type="Proteomes" id="UP000318126">
    <property type="component" value="Unassembled WGS sequence"/>
</dbReference>
<name>A0A553JP53_SHEHA</name>
<reference evidence="2" key="1">
    <citation type="submission" date="2019-07" db="EMBL/GenBank/DDBJ databases">
        <title>Shewanella sp. YLB-08 draft genomic sequence.</title>
        <authorList>
            <person name="Yu L."/>
        </authorList>
    </citation>
    <scope>NUCLEOTIDE SEQUENCE [LARGE SCALE GENOMIC DNA]</scope>
    <source>
        <strain evidence="2">JCM 20706</strain>
    </source>
</reference>
<dbReference type="AlphaFoldDB" id="A0A553JP53"/>
<gene>
    <name evidence="1" type="ORF">FN961_11785</name>
</gene>
<dbReference type="OrthoDB" id="6272517at2"/>
<proteinExistence type="predicted"/>
<evidence type="ECO:0000313" key="2">
    <source>
        <dbReference type="Proteomes" id="UP000318126"/>
    </source>
</evidence>
<protein>
    <submittedName>
        <fullName evidence="1">Uncharacterized protein</fullName>
    </submittedName>
</protein>
<comment type="caution">
    <text evidence="1">The sequence shown here is derived from an EMBL/GenBank/DDBJ whole genome shotgun (WGS) entry which is preliminary data.</text>
</comment>